<evidence type="ECO:0000313" key="9">
    <source>
        <dbReference type="EMBL" id="CDW73355.1"/>
    </source>
</evidence>
<dbReference type="EMBL" id="CCKQ01002262">
    <property type="protein sequence ID" value="CDW73355.1"/>
    <property type="molecule type" value="Genomic_DNA"/>
</dbReference>
<dbReference type="GO" id="GO:0003723">
    <property type="term" value="F:RNA binding"/>
    <property type="evidence" value="ECO:0007669"/>
    <property type="project" value="UniProtKB-UniRule"/>
</dbReference>
<organism evidence="9 10">
    <name type="scientific">Stylonychia lemnae</name>
    <name type="common">Ciliate</name>
    <dbReference type="NCBI Taxonomy" id="5949"/>
    <lineage>
        <taxon>Eukaryota</taxon>
        <taxon>Sar</taxon>
        <taxon>Alveolata</taxon>
        <taxon>Ciliophora</taxon>
        <taxon>Intramacronucleata</taxon>
        <taxon>Spirotrichea</taxon>
        <taxon>Stichotrichia</taxon>
        <taxon>Sporadotrichida</taxon>
        <taxon>Oxytrichidae</taxon>
        <taxon>Stylonychinae</taxon>
        <taxon>Stylonychia</taxon>
    </lineage>
</organism>
<feature type="compositionally biased region" description="Basic and acidic residues" evidence="7">
    <location>
        <begin position="316"/>
        <end position="347"/>
    </location>
</feature>
<dbReference type="PANTHER" id="PTHR13976">
    <property type="entry name" value="HETEROGENEOUS NUCLEAR RIBONUCLEOPROTEIN-RELATED"/>
    <property type="match status" value="1"/>
</dbReference>
<keyword evidence="3" id="KW-0677">Repeat</keyword>
<dbReference type="InterPro" id="IPR012677">
    <property type="entry name" value="Nucleotide-bd_a/b_plait_sf"/>
</dbReference>
<dbReference type="OrthoDB" id="284142at2759"/>
<dbReference type="Proteomes" id="UP000039865">
    <property type="component" value="Unassembled WGS sequence"/>
</dbReference>
<dbReference type="InterPro" id="IPR035979">
    <property type="entry name" value="RBD_domain_sf"/>
</dbReference>
<sequence>MQIKKDSEISKLLKNDVIIFFSIETTQDKESFKPNYRKLVTDQILDQTLEGLRDQNPAQNSNDHGATIMIKDLDFFIQDKFFPNIVQIDWQVKISLHNYIRKTYDVKFKQILATETHVIKPTNMQKLKIETITKTGLSDQIIEEKGISFQEAITKFTQFAYENLILKNQSFELVVFGDWMLKYQFPIEAAQKNIKLGPHFNQYISLMTLISEVYGHQKAAMINIPEDLVTEFNIQVDNLDLVLKASYHCLLIAEFFQKSLLPHYTTQQNDTVEQDLDICYSPTDIYEGKTSKNKQTNAIQEEEEKTTTQNGNGKVDTTKRSENNNGDKNEPQERRPRSRSRSIENRRGSRQTMGDENEVDSVFSFIKIINVPDQCNEIDLFKLIPRHIKVYEVKFGKDRVGLHSCVFQIEKFSTEEVINLGIRRIKDYDVETFVSSKKEFSEIHDNRRNMHRNSDRFSNQDRQPNIDLSQFNMNEYLGLKLRGLPFQIRQQDIEFFFKEFELIKESVKIGRNFDGQRTGEAAVLFQSESESKRAFQVKQGQNIAHRWIQLYQMTVSDYAAFDQKYCCQILNLMFSQQTRKTVKLNKYITEQNMNRVMKLRGLPYSITCEEICQFFREYDVTLSDVVIEEMNGKKTGYGLVFFKDSTTAQDAKLLKNKQQIGKRYVEVLEVTPQDLMQ</sequence>
<dbReference type="InterPro" id="IPR050666">
    <property type="entry name" value="ESRP"/>
</dbReference>
<evidence type="ECO:0000313" key="10">
    <source>
        <dbReference type="Proteomes" id="UP000039865"/>
    </source>
</evidence>
<dbReference type="SMART" id="SM00360">
    <property type="entry name" value="RRM"/>
    <property type="match status" value="2"/>
</dbReference>
<evidence type="ECO:0000256" key="7">
    <source>
        <dbReference type="SAM" id="MobiDB-lite"/>
    </source>
</evidence>
<evidence type="ECO:0000256" key="4">
    <source>
        <dbReference type="ARBA" id="ARBA00022884"/>
    </source>
</evidence>
<keyword evidence="5" id="KW-0508">mRNA splicing</keyword>
<dbReference type="PROSITE" id="PS50102">
    <property type="entry name" value="RRM"/>
    <property type="match status" value="1"/>
</dbReference>
<feature type="region of interest" description="Disordered" evidence="7">
    <location>
        <begin position="287"/>
        <end position="355"/>
    </location>
</feature>
<dbReference type="GO" id="GO:0006397">
    <property type="term" value="P:mRNA processing"/>
    <property type="evidence" value="ECO:0007669"/>
    <property type="project" value="UniProtKB-KW"/>
</dbReference>
<accession>A0A077ZVT3</accession>
<dbReference type="Gene3D" id="3.30.70.330">
    <property type="match status" value="2"/>
</dbReference>
<feature type="domain" description="RRM" evidence="8">
    <location>
        <begin position="595"/>
        <end position="672"/>
    </location>
</feature>
<dbReference type="CDD" id="cd12254">
    <property type="entry name" value="RRM_hnRNPH_ESRPs_RBM12_like"/>
    <property type="match status" value="2"/>
</dbReference>
<gene>
    <name evidence="9" type="primary">Contig6993.g337</name>
    <name evidence="9" type="ORF">STYLEM_2331</name>
</gene>
<reference evidence="9 10" key="1">
    <citation type="submission" date="2014-06" db="EMBL/GenBank/DDBJ databases">
        <authorList>
            <person name="Swart Estienne"/>
        </authorList>
    </citation>
    <scope>NUCLEOTIDE SEQUENCE [LARGE SCALE GENOMIC DNA]</scope>
    <source>
        <strain evidence="9 10">130c</strain>
    </source>
</reference>
<dbReference type="AlphaFoldDB" id="A0A077ZVT3"/>
<dbReference type="Gene3D" id="3.30.420.10">
    <property type="entry name" value="Ribonuclease H-like superfamily/Ribonuclease H"/>
    <property type="match status" value="1"/>
</dbReference>
<evidence type="ECO:0000256" key="2">
    <source>
        <dbReference type="ARBA" id="ARBA00022664"/>
    </source>
</evidence>
<evidence type="ECO:0000256" key="5">
    <source>
        <dbReference type="ARBA" id="ARBA00023187"/>
    </source>
</evidence>
<comment type="similarity">
    <text evidence="1">Belongs to the ESRP family.</text>
</comment>
<dbReference type="OMA" id="YSKDNMP"/>
<dbReference type="InParanoid" id="A0A077ZVT3"/>
<dbReference type="Pfam" id="PF00076">
    <property type="entry name" value="RRM_1"/>
    <property type="match status" value="2"/>
</dbReference>
<keyword evidence="4 6" id="KW-0694">RNA-binding</keyword>
<evidence type="ECO:0000256" key="3">
    <source>
        <dbReference type="ARBA" id="ARBA00022737"/>
    </source>
</evidence>
<dbReference type="SUPFAM" id="SSF54928">
    <property type="entry name" value="RNA-binding domain, RBD"/>
    <property type="match status" value="1"/>
</dbReference>
<dbReference type="InterPro" id="IPR036397">
    <property type="entry name" value="RNaseH_sf"/>
</dbReference>
<proteinExistence type="inferred from homology"/>
<keyword evidence="2" id="KW-0507">mRNA processing</keyword>
<evidence type="ECO:0000259" key="8">
    <source>
        <dbReference type="PROSITE" id="PS50102"/>
    </source>
</evidence>
<evidence type="ECO:0000256" key="1">
    <source>
        <dbReference type="ARBA" id="ARBA00008866"/>
    </source>
</evidence>
<dbReference type="InterPro" id="IPR000504">
    <property type="entry name" value="RRM_dom"/>
</dbReference>
<name>A0A077ZVT3_STYLE</name>
<dbReference type="GO" id="GO:0008380">
    <property type="term" value="P:RNA splicing"/>
    <property type="evidence" value="ECO:0007669"/>
    <property type="project" value="UniProtKB-KW"/>
</dbReference>
<protein>
    <recommendedName>
        <fullName evidence="8">RRM domain-containing protein</fullName>
    </recommendedName>
</protein>
<evidence type="ECO:0000256" key="6">
    <source>
        <dbReference type="PROSITE-ProRule" id="PRU00176"/>
    </source>
</evidence>
<keyword evidence="10" id="KW-1185">Reference proteome</keyword>